<keyword evidence="1" id="KW-0813">Transport</keyword>
<sequence length="584" mass="66067">MEFILIYLAKASGILVLFLGVYLIFLKRETFFEANRHFLLGGIVISFLLPFVEIKKYITVEPVSIPNAEIIQSGSAVATIGEQGPDWILLLSGVYIAGLLFLGLKFLFQLYSLHRLLRNHVINRMGDVRYVETDQDLAPFSFFNYIVYNPSQFSESELEAIRQHEKAHCAQAHSVDMLLAHLLTILLWINPLSWLYKQHIQQNLEFLADSSAIRQTKSVRNYQYALLKVSSNIHHTPITNPFYSSLIKKRIVMLHKSKSNRLNALKYALILPLLAGFLFTFNTRVVAQEKEKEVTMEMNISKIEIRIDKDYSNEQIDSDTKFMKEQGIDLKFKGIKRNSAGEITAISASYKDENGISGNYSQNSDTPIKPFTFRVTGDGEDRSIGFFSGASHHTAHSMGKNYTKMIVVDTDDEEMHEGKHKVHKKMKVLSEDHKGGFAWTSSGEGDEKEVLVEIKDGKKTITINGEEVSEAELEAMGEDSDKKRIQIKKIKKGEGGNVFILKDSDDEEDIEIIEKEGASFFFLDSDKGEDPLFIVDGKEMSRKEFEGLSPSKIETVEVIKGDAATKEYGDRAKDGVIKISTKKN</sequence>
<keyword evidence="1 2" id="KW-0812">Transmembrane</keyword>
<dbReference type="EMBL" id="BMFH01000002">
    <property type="protein sequence ID" value="GGD56442.1"/>
    <property type="molecule type" value="Genomic_DNA"/>
</dbReference>
<evidence type="ECO:0000259" key="3">
    <source>
        <dbReference type="Pfam" id="PF05569"/>
    </source>
</evidence>
<accession>A0ABQ1R6M7</accession>
<dbReference type="PANTHER" id="PTHR34978">
    <property type="entry name" value="POSSIBLE SENSOR-TRANSDUCER PROTEIN BLAR"/>
    <property type="match status" value="1"/>
</dbReference>
<proteinExistence type="inferred from homology"/>
<feature type="transmembrane region" description="Helical" evidence="2">
    <location>
        <begin position="6"/>
        <end position="26"/>
    </location>
</feature>
<organism evidence="4 5">
    <name type="scientific">Muriicola marianensis</name>
    <dbReference type="NCBI Taxonomy" id="1324801"/>
    <lineage>
        <taxon>Bacteria</taxon>
        <taxon>Pseudomonadati</taxon>
        <taxon>Bacteroidota</taxon>
        <taxon>Flavobacteriia</taxon>
        <taxon>Flavobacteriales</taxon>
        <taxon>Flavobacteriaceae</taxon>
        <taxon>Muriicola</taxon>
    </lineage>
</organism>
<dbReference type="InterPro" id="IPR008756">
    <property type="entry name" value="Peptidase_M56"/>
</dbReference>
<keyword evidence="1 2" id="KW-0472">Membrane</keyword>
<feature type="transmembrane region" description="Helical" evidence="2">
    <location>
        <begin position="264"/>
        <end position="281"/>
    </location>
</feature>
<dbReference type="InterPro" id="IPR039426">
    <property type="entry name" value="TonB-dep_rcpt-like"/>
</dbReference>
<dbReference type="InterPro" id="IPR037066">
    <property type="entry name" value="Plug_dom_sf"/>
</dbReference>
<reference evidence="5" key="1">
    <citation type="journal article" date="2019" name="Int. J. Syst. Evol. Microbiol.">
        <title>The Global Catalogue of Microorganisms (GCM) 10K type strain sequencing project: providing services to taxonomists for standard genome sequencing and annotation.</title>
        <authorList>
            <consortium name="The Broad Institute Genomics Platform"/>
            <consortium name="The Broad Institute Genome Sequencing Center for Infectious Disease"/>
            <person name="Wu L."/>
            <person name="Ma J."/>
        </authorList>
    </citation>
    <scope>NUCLEOTIDE SEQUENCE [LARGE SCALE GENOMIC DNA]</scope>
    <source>
        <strain evidence="5">CGMCC 1.12606</strain>
    </source>
</reference>
<feature type="domain" description="Peptidase M56" evidence="3">
    <location>
        <begin position="151"/>
        <end position="254"/>
    </location>
</feature>
<dbReference type="InterPro" id="IPR052173">
    <property type="entry name" value="Beta-lactam_resp_regulator"/>
</dbReference>
<name>A0ABQ1R6M7_9FLAO</name>
<comment type="caution">
    <text evidence="4">The sequence shown here is derived from an EMBL/GenBank/DDBJ whole genome shotgun (WGS) entry which is preliminary data.</text>
</comment>
<protein>
    <recommendedName>
        <fullName evidence="3">Peptidase M56 domain-containing protein</fullName>
    </recommendedName>
</protein>
<keyword evidence="1" id="KW-1134">Transmembrane beta strand</keyword>
<keyword evidence="5" id="KW-1185">Reference proteome</keyword>
<keyword evidence="2" id="KW-1133">Transmembrane helix</keyword>
<dbReference type="SUPFAM" id="SSF56935">
    <property type="entry name" value="Porins"/>
    <property type="match status" value="1"/>
</dbReference>
<feature type="transmembrane region" description="Helical" evidence="2">
    <location>
        <begin position="87"/>
        <end position="108"/>
    </location>
</feature>
<comment type="subcellular location">
    <subcellularLocation>
        <location evidence="1">Cell outer membrane</location>
        <topology evidence="1">Multi-pass membrane protein</topology>
    </subcellularLocation>
</comment>
<dbReference type="Proteomes" id="UP000625780">
    <property type="component" value="Unassembled WGS sequence"/>
</dbReference>
<comment type="similarity">
    <text evidence="1">Belongs to the TonB-dependent receptor family.</text>
</comment>
<feature type="transmembrane region" description="Helical" evidence="2">
    <location>
        <begin position="38"/>
        <end position="58"/>
    </location>
</feature>
<evidence type="ECO:0000313" key="4">
    <source>
        <dbReference type="EMBL" id="GGD56442.1"/>
    </source>
</evidence>
<evidence type="ECO:0000256" key="1">
    <source>
        <dbReference type="PROSITE-ProRule" id="PRU01360"/>
    </source>
</evidence>
<keyword evidence="1" id="KW-0998">Cell outer membrane</keyword>
<evidence type="ECO:0000256" key="2">
    <source>
        <dbReference type="SAM" id="Phobius"/>
    </source>
</evidence>
<dbReference type="PANTHER" id="PTHR34978:SF3">
    <property type="entry name" value="SLR0241 PROTEIN"/>
    <property type="match status" value="1"/>
</dbReference>
<gene>
    <name evidence="4" type="ORF">GCM10011361_23730</name>
</gene>
<dbReference type="PROSITE" id="PS52016">
    <property type="entry name" value="TONB_DEPENDENT_REC_3"/>
    <property type="match status" value="1"/>
</dbReference>
<dbReference type="RefSeq" id="WP_188370989.1">
    <property type="nucleotide sequence ID" value="NZ_BMFH01000002.1"/>
</dbReference>
<dbReference type="Pfam" id="PF05569">
    <property type="entry name" value="Peptidase_M56"/>
    <property type="match status" value="1"/>
</dbReference>
<evidence type="ECO:0000313" key="5">
    <source>
        <dbReference type="Proteomes" id="UP000625780"/>
    </source>
</evidence>
<dbReference type="Gene3D" id="2.170.130.10">
    <property type="entry name" value="TonB-dependent receptor, plug domain"/>
    <property type="match status" value="1"/>
</dbReference>